<dbReference type="AlphaFoldDB" id="A0AAV5IWM2"/>
<organism evidence="1 2">
    <name type="scientific">Rubroshorea leprosula</name>
    <dbReference type="NCBI Taxonomy" id="152421"/>
    <lineage>
        <taxon>Eukaryota</taxon>
        <taxon>Viridiplantae</taxon>
        <taxon>Streptophyta</taxon>
        <taxon>Embryophyta</taxon>
        <taxon>Tracheophyta</taxon>
        <taxon>Spermatophyta</taxon>
        <taxon>Magnoliopsida</taxon>
        <taxon>eudicotyledons</taxon>
        <taxon>Gunneridae</taxon>
        <taxon>Pentapetalae</taxon>
        <taxon>rosids</taxon>
        <taxon>malvids</taxon>
        <taxon>Malvales</taxon>
        <taxon>Dipterocarpaceae</taxon>
        <taxon>Rubroshorea</taxon>
    </lineage>
</organism>
<proteinExistence type="predicted"/>
<gene>
    <name evidence="1" type="ORF">SLEP1_g15554</name>
</gene>
<accession>A0AAV5IWM2</accession>
<evidence type="ECO:0000313" key="2">
    <source>
        <dbReference type="Proteomes" id="UP001054252"/>
    </source>
</evidence>
<sequence>MAAASQEIKLAPIIDGAEQSNDDGFAAADDYEDEIAYSGCGCFQRFCLRWRGGINGGYGYLVRRQEEEIRESWVVRAVKKLKEVSEVLAGPKWKNFIRRFSVHGINKKRRMNFQYDPQSYALNFDEGMNKGGDEGFPAFSSRFAVTR</sequence>
<protein>
    <submittedName>
        <fullName evidence="1">Uncharacterized protein</fullName>
    </submittedName>
</protein>
<keyword evidence="2" id="KW-1185">Reference proteome</keyword>
<dbReference type="PANTHER" id="PTHR47076:SF1">
    <property type="entry name" value="NHL DOMAIN PROTEIN"/>
    <property type="match status" value="1"/>
</dbReference>
<reference evidence="1 2" key="1">
    <citation type="journal article" date="2021" name="Commun. Biol.">
        <title>The genome of Shorea leprosula (Dipterocarpaceae) highlights the ecological relevance of drought in aseasonal tropical rainforests.</title>
        <authorList>
            <person name="Ng K.K.S."/>
            <person name="Kobayashi M.J."/>
            <person name="Fawcett J.A."/>
            <person name="Hatakeyama M."/>
            <person name="Paape T."/>
            <person name="Ng C.H."/>
            <person name="Ang C.C."/>
            <person name="Tnah L.H."/>
            <person name="Lee C.T."/>
            <person name="Nishiyama T."/>
            <person name="Sese J."/>
            <person name="O'Brien M.J."/>
            <person name="Copetti D."/>
            <person name="Mohd Noor M.I."/>
            <person name="Ong R.C."/>
            <person name="Putra M."/>
            <person name="Sireger I.Z."/>
            <person name="Indrioko S."/>
            <person name="Kosugi Y."/>
            <person name="Izuno A."/>
            <person name="Isagi Y."/>
            <person name="Lee S.L."/>
            <person name="Shimizu K.K."/>
        </authorList>
    </citation>
    <scope>NUCLEOTIDE SEQUENCE [LARGE SCALE GENOMIC DNA]</scope>
    <source>
        <strain evidence="1">214</strain>
    </source>
</reference>
<dbReference type="EMBL" id="BPVZ01000020">
    <property type="protein sequence ID" value="GKV03210.1"/>
    <property type="molecule type" value="Genomic_DNA"/>
</dbReference>
<dbReference type="Proteomes" id="UP001054252">
    <property type="component" value="Unassembled WGS sequence"/>
</dbReference>
<comment type="caution">
    <text evidence="1">The sequence shown here is derived from an EMBL/GenBank/DDBJ whole genome shotgun (WGS) entry which is preliminary data.</text>
</comment>
<dbReference type="PANTHER" id="PTHR47076">
    <property type="entry name" value="NHL DOMAIN PROTEIN"/>
    <property type="match status" value="1"/>
</dbReference>
<name>A0AAV5IWM2_9ROSI</name>
<evidence type="ECO:0000313" key="1">
    <source>
        <dbReference type="EMBL" id="GKV03210.1"/>
    </source>
</evidence>